<organism evidence="1">
    <name type="scientific">Rhizophora mucronata</name>
    <name type="common">Asiatic mangrove</name>
    <dbReference type="NCBI Taxonomy" id="61149"/>
    <lineage>
        <taxon>Eukaryota</taxon>
        <taxon>Viridiplantae</taxon>
        <taxon>Streptophyta</taxon>
        <taxon>Embryophyta</taxon>
        <taxon>Tracheophyta</taxon>
        <taxon>Spermatophyta</taxon>
        <taxon>Magnoliopsida</taxon>
        <taxon>eudicotyledons</taxon>
        <taxon>Gunneridae</taxon>
        <taxon>Pentapetalae</taxon>
        <taxon>rosids</taxon>
        <taxon>fabids</taxon>
        <taxon>Malpighiales</taxon>
        <taxon>Rhizophoraceae</taxon>
        <taxon>Rhizophora</taxon>
    </lineage>
</organism>
<reference evidence="1" key="1">
    <citation type="submission" date="2018-02" db="EMBL/GenBank/DDBJ databases">
        <title>Rhizophora mucronata_Transcriptome.</title>
        <authorList>
            <person name="Meera S.P."/>
            <person name="Sreeshan A."/>
            <person name="Augustine A."/>
        </authorList>
    </citation>
    <scope>NUCLEOTIDE SEQUENCE</scope>
    <source>
        <tissue evidence="1">Leaf</tissue>
    </source>
</reference>
<proteinExistence type="predicted"/>
<sequence>MQTGLLCQPSAEFSYPPFQYLLTLTFFLMTHLQNTLQRTANGTASTRRQKREPTHIGLWLPLFLTVVDHEKYPKSMDSCREFSFCTITASSPTNHPPQVEFSWSNDFEQLLEQV</sequence>
<evidence type="ECO:0000313" key="1">
    <source>
        <dbReference type="EMBL" id="MBX69115.1"/>
    </source>
</evidence>
<dbReference type="EMBL" id="GGEC01088631">
    <property type="protein sequence ID" value="MBX69115.1"/>
    <property type="molecule type" value="Transcribed_RNA"/>
</dbReference>
<name>A0A2P2QQB2_RHIMU</name>
<protein>
    <submittedName>
        <fullName evidence="1">Programmed cell death protein 2-like</fullName>
    </submittedName>
</protein>
<dbReference type="AlphaFoldDB" id="A0A2P2QQB2"/>
<accession>A0A2P2QQB2</accession>